<dbReference type="InterPro" id="IPR010559">
    <property type="entry name" value="Sig_transdc_His_kin_internal"/>
</dbReference>
<feature type="domain" description="Signal transduction histidine kinase internal region" evidence="2">
    <location>
        <begin position="159"/>
        <end position="231"/>
    </location>
</feature>
<proteinExistence type="predicted"/>
<dbReference type="GO" id="GO:0000155">
    <property type="term" value="F:phosphorelay sensor kinase activity"/>
    <property type="evidence" value="ECO:0007669"/>
    <property type="project" value="InterPro"/>
</dbReference>
<feature type="transmembrane region" description="Helical" evidence="1">
    <location>
        <begin position="7"/>
        <end position="25"/>
    </location>
</feature>
<keyword evidence="1" id="KW-0472">Membrane</keyword>
<evidence type="ECO:0000256" key="1">
    <source>
        <dbReference type="SAM" id="Phobius"/>
    </source>
</evidence>
<evidence type="ECO:0000313" key="3">
    <source>
        <dbReference type="EMBL" id="QIU96051.1"/>
    </source>
</evidence>
<feature type="transmembrane region" description="Helical" evidence="1">
    <location>
        <begin position="75"/>
        <end position="96"/>
    </location>
</feature>
<gene>
    <name evidence="3" type="ORF">BacF7301_18670</name>
</gene>
<dbReference type="GO" id="GO:0016020">
    <property type="term" value="C:membrane"/>
    <property type="evidence" value="ECO:0007669"/>
    <property type="project" value="InterPro"/>
</dbReference>
<keyword evidence="3" id="KW-0418">Kinase</keyword>
<keyword evidence="3" id="KW-0808">Transferase</keyword>
<feature type="transmembrane region" description="Helical" evidence="1">
    <location>
        <begin position="45"/>
        <end position="63"/>
    </location>
</feature>
<evidence type="ECO:0000313" key="4">
    <source>
        <dbReference type="Proteomes" id="UP000501780"/>
    </source>
</evidence>
<dbReference type="InterPro" id="IPR050640">
    <property type="entry name" value="Bact_2-comp_sensor_kinase"/>
</dbReference>
<keyword evidence="4" id="KW-1185">Reference proteome</keyword>
<protein>
    <submittedName>
        <fullName evidence="3">Histidine kinase</fullName>
    </submittedName>
</protein>
<feature type="transmembrane region" description="Helical" evidence="1">
    <location>
        <begin position="116"/>
        <end position="138"/>
    </location>
</feature>
<organism evidence="3 4">
    <name type="scientific">Bacteroides faecium</name>
    <dbReference type="NCBI Taxonomy" id="2715212"/>
    <lineage>
        <taxon>Bacteria</taxon>
        <taxon>Pseudomonadati</taxon>
        <taxon>Bacteroidota</taxon>
        <taxon>Bacteroidia</taxon>
        <taxon>Bacteroidales</taxon>
        <taxon>Bacteroidaceae</taxon>
        <taxon>Bacteroides</taxon>
    </lineage>
</organism>
<dbReference type="Proteomes" id="UP000501780">
    <property type="component" value="Chromosome"/>
</dbReference>
<dbReference type="EMBL" id="CP050831">
    <property type="protein sequence ID" value="QIU96051.1"/>
    <property type="molecule type" value="Genomic_DNA"/>
</dbReference>
<dbReference type="PANTHER" id="PTHR34220">
    <property type="entry name" value="SENSOR HISTIDINE KINASE YPDA"/>
    <property type="match status" value="1"/>
</dbReference>
<dbReference type="PANTHER" id="PTHR34220:SF7">
    <property type="entry name" value="SENSOR HISTIDINE KINASE YPDA"/>
    <property type="match status" value="1"/>
</dbReference>
<keyword evidence="1" id="KW-0812">Transmembrane</keyword>
<accession>A0A6H0KSN2</accession>
<reference evidence="3 4" key="1">
    <citation type="submission" date="2020-03" db="EMBL/GenBank/DDBJ databases">
        <title>Genomic analysis of Bacteroides faecium CBA7301.</title>
        <authorList>
            <person name="Kim J."/>
            <person name="Roh S.W."/>
        </authorList>
    </citation>
    <scope>NUCLEOTIDE SEQUENCE [LARGE SCALE GENOMIC DNA]</scope>
    <source>
        <strain evidence="3 4">CBA7301</strain>
    </source>
</reference>
<evidence type="ECO:0000259" key="2">
    <source>
        <dbReference type="Pfam" id="PF06580"/>
    </source>
</evidence>
<keyword evidence="1" id="KW-1133">Transmembrane helix</keyword>
<dbReference type="Pfam" id="PF06580">
    <property type="entry name" value="His_kinase"/>
    <property type="match status" value="1"/>
</dbReference>
<sequence length="341" mass="40366">MPVRIPLYRLLKQIGIFLLVTFLVFRGTFVEDNSVGLNPVTGVNLVLSLILWGIINLHTYRVIPEYLFQRRYKAYICFTISLVLCMLLLLFIGAYIMGQYYPMPDNIKTINSRFFFFLLLNALALILYFFAFSFTIFLRRWVSYHQRLDELENNGLQTELNHLKEQLQPDFLSKMLNKARTLSLEDTDRASALIFKLSRLLRYQLYESGHKKVLLGDDMRFMTDYLELEKICNPTFKSEIRMESKVAYMQIPPLLFMPIIEYAIQESIEEEKYITIELKAEKEMLLFTCTYRLKESVPRKSLPAFEKLRHRLKLLYPKGDYLLENRCDNQSQCVTDLKIKL</sequence>
<dbReference type="AlphaFoldDB" id="A0A6H0KSN2"/>
<name>A0A6H0KSN2_9BACE</name>
<dbReference type="KEGG" id="bfc:BacF7301_18670"/>